<dbReference type="AlphaFoldDB" id="A0ABD2J3J8"/>
<gene>
    <name evidence="3" type="ORF">niasHS_010955</name>
</gene>
<evidence type="ECO:0000313" key="4">
    <source>
        <dbReference type="Proteomes" id="UP001620645"/>
    </source>
</evidence>
<evidence type="ECO:0000256" key="2">
    <source>
        <dbReference type="SAM" id="Phobius"/>
    </source>
</evidence>
<keyword evidence="2" id="KW-0812">Transmembrane</keyword>
<evidence type="ECO:0000256" key="1">
    <source>
        <dbReference type="SAM" id="MobiDB-lite"/>
    </source>
</evidence>
<proteinExistence type="predicted"/>
<feature type="compositionally biased region" description="Basic residues" evidence="1">
    <location>
        <begin position="405"/>
        <end position="417"/>
    </location>
</feature>
<comment type="caution">
    <text evidence="3">The sequence shown here is derived from an EMBL/GenBank/DDBJ whole genome shotgun (WGS) entry which is preliminary data.</text>
</comment>
<organism evidence="3 4">
    <name type="scientific">Heterodera schachtii</name>
    <name type="common">Sugarbeet cyst nematode worm</name>
    <name type="synonym">Tylenchus schachtii</name>
    <dbReference type="NCBI Taxonomy" id="97005"/>
    <lineage>
        <taxon>Eukaryota</taxon>
        <taxon>Metazoa</taxon>
        <taxon>Ecdysozoa</taxon>
        <taxon>Nematoda</taxon>
        <taxon>Chromadorea</taxon>
        <taxon>Rhabditida</taxon>
        <taxon>Tylenchina</taxon>
        <taxon>Tylenchomorpha</taxon>
        <taxon>Tylenchoidea</taxon>
        <taxon>Heteroderidae</taxon>
        <taxon>Heteroderinae</taxon>
        <taxon>Heterodera</taxon>
    </lineage>
</organism>
<keyword evidence="2" id="KW-1133">Transmembrane helix</keyword>
<feature type="region of interest" description="Disordered" evidence="1">
    <location>
        <begin position="283"/>
        <end position="417"/>
    </location>
</feature>
<name>A0ABD2J3J8_HETSC</name>
<evidence type="ECO:0000313" key="3">
    <source>
        <dbReference type="EMBL" id="KAL3083153.1"/>
    </source>
</evidence>
<feature type="transmembrane region" description="Helical" evidence="2">
    <location>
        <begin position="35"/>
        <end position="57"/>
    </location>
</feature>
<protein>
    <submittedName>
        <fullName evidence="3">Uncharacterized protein</fullName>
    </submittedName>
</protein>
<keyword evidence="4" id="KW-1185">Reference proteome</keyword>
<dbReference type="Proteomes" id="UP001620645">
    <property type="component" value="Unassembled WGS sequence"/>
</dbReference>
<sequence>MPPATAFLAHFPSPNSSSPRGFVPPSSPPFSLFHHFAPFGLSLTAALLLLCVLRILLRKCQNRLFLFWRCRQSPVRCSSDLRHPPIWHTHRSVDENLDFDGPTATGGVSDRPFSPFPDQSSFDQPPYCSGQSLCRCSASALPSDASSAAVSPLFFLHQSADFLPFPLPFSHPLFRLFFLQNVLPLPPKYDDALKLPLPQPLTERRPPQRISSPPPSYEQIGQIGAIARERQQQTLVGRTGGQRRAPLHFGSVGDIPSVSAAVGPSGDHCQNESLANTTNYGGGALSDRPCSSLSPVEEANTMPKRQLRIFVAKSARKMAEKRREKVKGQRGKTRGEKGNEKDEMEEEKSKGEGRKETENGRRENEIREEMEKGRREKGIGEETEDGKREKERDETEDGKGEGGRRKGKRNGRKKKRR</sequence>
<keyword evidence="2" id="KW-0472">Membrane</keyword>
<feature type="compositionally biased region" description="Basic and acidic residues" evidence="1">
    <location>
        <begin position="317"/>
        <end position="404"/>
    </location>
</feature>
<reference evidence="3 4" key="1">
    <citation type="submission" date="2024-10" db="EMBL/GenBank/DDBJ databases">
        <authorList>
            <person name="Kim D."/>
        </authorList>
    </citation>
    <scope>NUCLEOTIDE SEQUENCE [LARGE SCALE GENOMIC DNA]</scope>
    <source>
        <strain evidence="3">Taebaek</strain>
    </source>
</reference>
<dbReference type="EMBL" id="JBICCN010000254">
    <property type="protein sequence ID" value="KAL3083153.1"/>
    <property type="molecule type" value="Genomic_DNA"/>
</dbReference>
<feature type="region of interest" description="Disordered" evidence="1">
    <location>
        <begin position="198"/>
        <end position="218"/>
    </location>
</feature>
<accession>A0ABD2J3J8</accession>